<dbReference type="AlphaFoldDB" id="A0A2B7Y6L1"/>
<dbReference type="GO" id="GO:0003743">
    <property type="term" value="F:translation initiation factor activity"/>
    <property type="evidence" value="ECO:0007669"/>
    <property type="project" value="UniProtKB-UniRule"/>
</dbReference>
<feature type="compositionally biased region" description="Acidic residues" evidence="6">
    <location>
        <begin position="28"/>
        <end position="58"/>
    </location>
</feature>
<dbReference type="HAMAP" id="MF_03002">
    <property type="entry name" value="eIF3c"/>
    <property type="match status" value="1"/>
</dbReference>
<dbReference type="InterPro" id="IPR008905">
    <property type="entry name" value="EIF3C_N_dom"/>
</dbReference>
<feature type="coiled-coil region" evidence="5">
    <location>
        <begin position="174"/>
        <end position="201"/>
    </location>
</feature>
<keyword evidence="9" id="KW-1185">Reference proteome</keyword>
<feature type="compositionally biased region" description="Gly residues" evidence="6">
    <location>
        <begin position="851"/>
        <end position="863"/>
    </location>
</feature>
<dbReference type="GO" id="GO:0005852">
    <property type="term" value="C:eukaryotic translation initiation factor 3 complex"/>
    <property type="evidence" value="ECO:0007669"/>
    <property type="project" value="UniProtKB-UniRule"/>
</dbReference>
<keyword evidence="3 4" id="KW-0648">Protein biosynthesis</keyword>
<dbReference type="SMART" id="SM00088">
    <property type="entry name" value="PINT"/>
    <property type="match status" value="1"/>
</dbReference>
<keyword evidence="1 4" id="KW-0963">Cytoplasm</keyword>
<comment type="subcellular location">
    <subcellularLocation>
        <location evidence="4">Cytoplasm</location>
    </subcellularLocation>
</comment>
<dbReference type="GO" id="GO:0031369">
    <property type="term" value="F:translation initiation factor binding"/>
    <property type="evidence" value="ECO:0007669"/>
    <property type="project" value="InterPro"/>
</dbReference>
<dbReference type="Gene3D" id="1.10.10.10">
    <property type="entry name" value="Winged helix-like DNA-binding domain superfamily/Winged helix DNA-binding domain"/>
    <property type="match status" value="1"/>
</dbReference>
<dbReference type="GO" id="GO:0016282">
    <property type="term" value="C:eukaryotic 43S preinitiation complex"/>
    <property type="evidence" value="ECO:0007669"/>
    <property type="project" value="UniProtKB-UniRule"/>
</dbReference>
<evidence type="ECO:0000256" key="2">
    <source>
        <dbReference type="ARBA" id="ARBA00022540"/>
    </source>
</evidence>
<dbReference type="InterPro" id="IPR027516">
    <property type="entry name" value="EIF3C"/>
</dbReference>
<dbReference type="Pfam" id="PF01399">
    <property type="entry name" value="PCI"/>
    <property type="match status" value="1"/>
</dbReference>
<dbReference type="GO" id="GO:0001732">
    <property type="term" value="P:formation of cytoplasmic translation initiation complex"/>
    <property type="evidence" value="ECO:0007669"/>
    <property type="project" value="UniProtKB-UniRule"/>
</dbReference>
<feature type="domain" description="PCI" evidence="7">
    <location>
        <begin position="601"/>
        <end position="775"/>
    </location>
</feature>
<evidence type="ECO:0000313" key="8">
    <source>
        <dbReference type="EMBL" id="PGH16673.1"/>
    </source>
</evidence>
<dbReference type="OrthoDB" id="29647at2759"/>
<comment type="subunit">
    <text evidence="4">Component of the eukaryotic translation initiation factor 3 (eIF-3) complex.</text>
</comment>
<evidence type="ECO:0000256" key="5">
    <source>
        <dbReference type="SAM" id="Coils"/>
    </source>
</evidence>
<dbReference type="PANTHER" id="PTHR13937:SF0">
    <property type="entry name" value="EUKARYOTIC TRANSLATION INITIATION FACTOR 3 SUBUNIT C-RELATED"/>
    <property type="match status" value="1"/>
</dbReference>
<evidence type="ECO:0000313" key="9">
    <source>
        <dbReference type="Proteomes" id="UP000223968"/>
    </source>
</evidence>
<feature type="region of interest" description="Disordered" evidence="6">
    <location>
        <begin position="1"/>
        <end position="81"/>
    </location>
</feature>
<dbReference type="GO" id="GO:0003723">
    <property type="term" value="F:RNA binding"/>
    <property type="evidence" value="ECO:0007669"/>
    <property type="project" value="InterPro"/>
</dbReference>
<dbReference type="PANTHER" id="PTHR13937">
    <property type="entry name" value="EUKARYOTIC TRANSLATION INITATION FACTOR 3, SUBUNIT 8 EIF3S8 -RELATED"/>
    <property type="match status" value="1"/>
</dbReference>
<evidence type="ECO:0000256" key="6">
    <source>
        <dbReference type="SAM" id="MobiDB-lite"/>
    </source>
</evidence>
<dbReference type="Pfam" id="PF05470">
    <property type="entry name" value="eIF-3c_N"/>
    <property type="match status" value="2"/>
</dbReference>
<dbReference type="PROSITE" id="PS50250">
    <property type="entry name" value="PCI"/>
    <property type="match status" value="1"/>
</dbReference>
<dbReference type="GO" id="GO:0033290">
    <property type="term" value="C:eukaryotic 48S preinitiation complex"/>
    <property type="evidence" value="ECO:0007669"/>
    <property type="project" value="UniProtKB-UniRule"/>
</dbReference>
<feature type="region of interest" description="Disordered" evidence="6">
    <location>
        <begin position="812"/>
        <end position="863"/>
    </location>
</feature>
<evidence type="ECO:0000256" key="3">
    <source>
        <dbReference type="ARBA" id="ARBA00022917"/>
    </source>
</evidence>
<dbReference type="InterPro" id="IPR000717">
    <property type="entry name" value="PCI_dom"/>
</dbReference>
<dbReference type="Proteomes" id="UP000223968">
    <property type="component" value="Unassembled WGS sequence"/>
</dbReference>
<evidence type="ECO:0000259" key="7">
    <source>
        <dbReference type="PROSITE" id="PS50250"/>
    </source>
</evidence>
<accession>A0A2B7Y6L1</accession>
<dbReference type="STRING" id="1447875.A0A2B7Y6L1"/>
<dbReference type="SUPFAM" id="SSF46785">
    <property type="entry name" value="Winged helix' DNA-binding domain"/>
    <property type="match status" value="1"/>
</dbReference>
<reference evidence="8 9" key="1">
    <citation type="submission" date="2017-10" db="EMBL/GenBank/DDBJ databases">
        <title>Comparative genomics in systemic dimorphic fungi from Ajellomycetaceae.</title>
        <authorList>
            <person name="Munoz J.F."/>
            <person name="Mcewen J.G."/>
            <person name="Clay O.K."/>
            <person name="Cuomo C.A."/>
        </authorList>
    </citation>
    <scope>NUCLEOTIDE SEQUENCE [LARGE SCALE GENOMIC DNA]</scope>
    <source>
        <strain evidence="8 9">UAMH5409</strain>
    </source>
</reference>
<keyword evidence="2 4" id="KW-0396">Initiation factor</keyword>
<feature type="compositionally biased region" description="Acidic residues" evidence="6">
    <location>
        <begin position="69"/>
        <end position="78"/>
    </location>
</feature>
<sequence length="863" mass="97365">MSRFFHGGSDSESSSDEEELYSDREEGQEVSDEEEESSEEESSEEEEEEESSSEDEEGGGARGFLRDVEESEESEDEDRVTIVKSAKDKRLGELEQTMRLIENAEKINDWAVISTEFDKLNRQIVKINQSGPTPKIYIKAIADLEDFMNETIAEQKTSTKKMNASNAKGFNAVKQRIKKNNKEYATEIDKYRANKKDYMVEEEEEPVEKKKKEKVRAVWPEDLAAADDVGFETVGRGGRTLQYTQEGILKQLRIIVESRGKKNTDRLEQIKIMEKLLEVATTPYQTIRILLTLISTRFDLTASTTANYMSTEQWKQATTELDTLIAKLEEHPEYIVTEGAEEWEDDEKQPQLAPGETLKVPGSVVSFIERLDDELTRSLQHIDPHTAEYIERLSDEQLLYNSIVRTLLYVEKVNKAETEARQDSVNRVLMRRLEHVYFKPSQVVNILEENTWKALPATLNSSITPRKSGATDVAELVQTLCNYLFQYSDGIIRARAMLCLIYFLALHDKYHRARDLMLMSHLTENISNFDVSTQILFNRTLVQIGLCAFRAGLVYEAQNTLSEVCGSGRQKELLAQGIIMQRYSSVSPEQEKLERQRQLPFHMHINLELLECIYLTSSMFLEVPLMAQTSSSPEMKRRVISKTFRRMLDYNERQVFNGPPENTRDGVIMSAKALAGGDWKKASVTLNSIKIWDLMAQPDKIKAMLGEQIQEEGLRTYLFTYAPFYDSLSITTLSDMFELPSKKIAAIISRMISHEELAAALDQVNDAVVFRKGVELSRLQSQIVTLADKSMSLLEANEKTLEQRTQGMANAFQRDQGHGGRGGRGGGRGGRGGGRGGGGAGGLPRRPGGQQFSGGALGGAIKA</sequence>
<protein>
    <recommendedName>
        <fullName evidence="4">Eukaryotic translation initiation factor 3 subunit C</fullName>
        <shortName evidence="4">eIF3c</shortName>
    </recommendedName>
    <alternativeName>
        <fullName evidence="4">Eukaryotic translation initiation factor 3 93 kDa subunit homolog</fullName>
        <shortName evidence="4">eIF3 p93</shortName>
    </alternativeName>
    <alternativeName>
        <fullName evidence="4">Translation initiation factor eIF3, p93 subunit homolog</fullName>
    </alternativeName>
</protein>
<evidence type="ECO:0000256" key="1">
    <source>
        <dbReference type="ARBA" id="ARBA00022490"/>
    </source>
</evidence>
<dbReference type="EMBL" id="PDNB01000015">
    <property type="protein sequence ID" value="PGH16673.1"/>
    <property type="molecule type" value="Genomic_DNA"/>
</dbReference>
<name>A0A2B7Y6L1_9EURO</name>
<proteinExistence type="inferred from homology"/>
<comment type="caution">
    <text evidence="8">The sequence shown here is derived from an EMBL/GenBank/DDBJ whole genome shotgun (WGS) entry which is preliminary data.</text>
</comment>
<dbReference type="FunFam" id="1.10.10.10:FF:000300">
    <property type="entry name" value="Eukaryotic translation initiation factor 3 subunit C"/>
    <property type="match status" value="1"/>
</dbReference>
<comment type="similarity">
    <text evidence="4">Belongs to the eIF-3 subunit C family.</text>
</comment>
<dbReference type="InterPro" id="IPR036390">
    <property type="entry name" value="WH_DNA-bd_sf"/>
</dbReference>
<organism evidence="8 9">
    <name type="scientific">Helicocarpus griseus UAMH5409</name>
    <dbReference type="NCBI Taxonomy" id="1447875"/>
    <lineage>
        <taxon>Eukaryota</taxon>
        <taxon>Fungi</taxon>
        <taxon>Dikarya</taxon>
        <taxon>Ascomycota</taxon>
        <taxon>Pezizomycotina</taxon>
        <taxon>Eurotiomycetes</taxon>
        <taxon>Eurotiomycetidae</taxon>
        <taxon>Onygenales</taxon>
        <taxon>Ajellomycetaceae</taxon>
        <taxon>Helicocarpus</taxon>
    </lineage>
</organism>
<gene>
    <name evidence="4" type="primary">NIP1</name>
    <name evidence="8" type="ORF">AJ79_01545</name>
</gene>
<keyword evidence="5" id="KW-0175">Coiled coil</keyword>
<evidence type="ECO:0000256" key="4">
    <source>
        <dbReference type="HAMAP-Rule" id="MF_03002"/>
    </source>
</evidence>
<comment type="function">
    <text evidence="4">Component of the eukaryotic translation initiation factor 3 (eIF-3) complex, which is involved in protein synthesis of a specialized repertoire of mRNAs and, together with other initiation factors, stimulates binding of mRNA and methionyl-tRNAi to the 40S ribosome. The eIF-3 complex specifically targets and initiates translation of a subset of mRNAs involved in cell proliferation.</text>
</comment>
<feature type="compositionally biased region" description="Gly residues" evidence="6">
    <location>
        <begin position="819"/>
        <end position="842"/>
    </location>
</feature>
<dbReference type="InterPro" id="IPR036388">
    <property type="entry name" value="WH-like_DNA-bd_sf"/>
</dbReference>